<sequence length="209" mass="24259">MSGQEIIQEITSYLLSMPVSEGLGLIFGILAVVFLIRESIWTWPWGIAYTIISLIVFWEQRLYGDLLLHILYLVLNIYGWYHWLHGNADKESELPISNIPGRNFLLIMLLSAVGIAGFGFLLQNYTNASVPYWDSTTSILSVAAMWMTTQKRIENWILWFIIDIIATGIYIYKSMYFYALLYFLYIGMAIAGYLEWKKLQKKQELLSLK</sequence>
<feature type="transmembrane region" description="Helical" evidence="10">
    <location>
        <begin position="66"/>
        <end position="84"/>
    </location>
</feature>
<evidence type="ECO:0000256" key="1">
    <source>
        <dbReference type="ARBA" id="ARBA00002672"/>
    </source>
</evidence>
<evidence type="ECO:0000256" key="4">
    <source>
        <dbReference type="ARBA" id="ARBA00017522"/>
    </source>
</evidence>
<evidence type="ECO:0000256" key="2">
    <source>
        <dbReference type="ARBA" id="ARBA00004651"/>
    </source>
</evidence>
<dbReference type="Pfam" id="PF04973">
    <property type="entry name" value="NMN_transporter"/>
    <property type="match status" value="1"/>
</dbReference>
<evidence type="ECO:0000256" key="9">
    <source>
        <dbReference type="ARBA" id="ARBA00023136"/>
    </source>
</evidence>
<dbReference type="AlphaFoldDB" id="A0A9X1HXJ1"/>
<dbReference type="RefSeq" id="WP_225699138.1">
    <property type="nucleotide sequence ID" value="NZ_JAIXNE010000005.1"/>
</dbReference>
<comment type="subcellular location">
    <subcellularLocation>
        <location evidence="2">Cell membrane</location>
        <topology evidence="2">Multi-pass membrane protein</topology>
    </subcellularLocation>
</comment>
<dbReference type="Proteomes" id="UP001139409">
    <property type="component" value="Unassembled WGS sequence"/>
</dbReference>
<keyword evidence="5" id="KW-0813">Transport</keyword>
<keyword evidence="9 10" id="KW-0472">Membrane</keyword>
<evidence type="ECO:0000256" key="3">
    <source>
        <dbReference type="ARBA" id="ARBA00006669"/>
    </source>
</evidence>
<dbReference type="PANTHER" id="PTHR36122:SF2">
    <property type="entry name" value="NICOTINAMIDE RIBOSIDE TRANSPORTER PNUC"/>
    <property type="match status" value="1"/>
</dbReference>
<dbReference type="GO" id="GO:0005886">
    <property type="term" value="C:plasma membrane"/>
    <property type="evidence" value="ECO:0007669"/>
    <property type="project" value="UniProtKB-SubCell"/>
</dbReference>
<evidence type="ECO:0000256" key="7">
    <source>
        <dbReference type="ARBA" id="ARBA00022692"/>
    </source>
</evidence>
<name>A0A9X1HXJ1_9BACT</name>
<accession>A0A9X1HXJ1</accession>
<feature type="transmembrane region" description="Helical" evidence="10">
    <location>
        <begin position="178"/>
        <end position="196"/>
    </location>
</feature>
<evidence type="ECO:0000256" key="6">
    <source>
        <dbReference type="ARBA" id="ARBA00022475"/>
    </source>
</evidence>
<feature type="transmembrane region" description="Helical" evidence="10">
    <location>
        <begin position="156"/>
        <end position="172"/>
    </location>
</feature>
<evidence type="ECO:0000313" key="12">
    <source>
        <dbReference type="Proteomes" id="UP001139409"/>
    </source>
</evidence>
<feature type="transmembrane region" description="Helical" evidence="10">
    <location>
        <begin position="104"/>
        <end position="122"/>
    </location>
</feature>
<organism evidence="11 12">
    <name type="scientific">Fulvivirga sedimenti</name>
    <dbReference type="NCBI Taxonomy" id="2879465"/>
    <lineage>
        <taxon>Bacteria</taxon>
        <taxon>Pseudomonadati</taxon>
        <taxon>Bacteroidota</taxon>
        <taxon>Cytophagia</taxon>
        <taxon>Cytophagales</taxon>
        <taxon>Fulvivirgaceae</taxon>
        <taxon>Fulvivirga</taxon>
    </lineage>
</organism>
<protein>
    <recommendedName>
        <fullName evidence="4">Nicotinamide riboside transporter PnuC</fullName>
    </recommendedName>
</protein>
<keyword evidence="8 10" id="KW-1133">Transmembrane helix</keyword>
<comment type="function">
    <text evidence="1">Required for nicotinamide riboside transport across the inner membrane.</text>
</comment>
<evidence type="ECO:0000256" key="5">
    <source>
        <dbReference type="ARBA" id="ARBA00022448"/>
    </source>
</evidence>
<dbReference type="PANTHER" id="PTHR36122">
    <property type="entry name" value="NICOTINAMIDE RIBOSIDE TRANSPORTER PNUC"/>
    <property type="match status" value="1"/>
</dbReference>
<proteinExistence type="inferred from homology"/>
<dbReference type="EMBL" id="JAIXNE010000005">
    <property type="protein sequence ID" value="MCA6078284.1"/>
    <property type="molecule type" value="Genomic_DNA"/>
</dbReference>
<keyword evidence="7 10" id="KW-0812">Transmembrane</keyword>
<keyword evidence="6" id="KW-1003">Cell membrane</keyword>
<feature type="transmembrane region" description="Helical" evidence="10">
    <location>
        <begin position="42"/>
        <end position="59"/>
    </location>
</feature>
<dbReference type="InterPro" id="IPR006419">
    <property type="entry name" value="NMN_transpt_PnuC"/>
</dbReference>
<feature type="transmembrane region" description="Helical" evidence="10">
    <location>
        <begin position="12"/>
        <end position="36"/>
    </location>
</feature>
<evidence type="ECO:0000256" key="8">
    <source>
        <dbReference type="ARBA" id="ARBA00022989"/>
    </source>
</evidence>
<evidence type="ECO:0000256" key="10">
    <source>
        <dbReference type="SAM" id="Phobius"/>
    </source>
</evidence>
<comment type="caution">
    <text evidence="11">The sequence shown here is derived from an EMBL/GenBank/DDBJ whole genome shotgun (WGS) entry which is preliminary data.</text>
</comment>
<keyword evidence="12" id="KW-1185">Reference proteome</keyword>
<reference evidence="11" key="1">
    <citation type="submission" date="2021-09" db="EMBL/GenBank/DDBJ databases">
        <title>Fulvivirga sp. isolated from coastal sediment.</title>
        <authorList>
            <person name="Yu H."/>
        </authorList>
    </citation>
    <scope>NUCLEOTIDE SEQUENCE</scope>
    <source>
        <strain evidence="11">1062</strain>
    </source>
</reference>
<dbReference type="NCBIfam" id="TIGR01528">
    <property type="entry name" value="NMN_trans_PnuC"/>
    <property type="match status" value="1"/>
</dbReference>
<evidence type="ECO:0000313" key="11">
    <source>
        <dbReference type="EMBL" id="MCA6078284.1"/>
    </source>
</evidence>
<comment type="similarity">
    <text evidence="3">Belongs to the nicotinamide ribonucleoside (NR) uptake permease (TC 4.B.1) family.</text>
</comment>
<gene>
    <name evidence="11" type="primary">pnuC</name>
    <name evidence="11" type="ORF">LDX50_25655</name>
</gene>
<dbReference type="GO" id="GO:0034257">
    <property type="term" value="F:nicotinamide riboside transmembrane transporter activity"/>
    <property type="evidence" value="ECO:0007669"/>
    <property type="project" value="InterPro"/>
</dbReference>